<dbReference type="AlphaFoldDB" id="A0A815IRA4"/>
<name>A0A815IRA4_9BILA</name>
<protein>
    <submittedName>
        <fullName evidence="1">Uncharacterized protein</fullName>
    </submittedName>
</protein>
<comment type="caution">
    <text evidence="1">The sequence shown here is derived from an EMBL/GenBank/DDBJ whole genome shotgun (WGS) entry which is preliminary data.</text>
</comment>
<organism evidence="1 2">
    <name type="scientific">Rotaria sordida</name>
    <dbReference type="NCBI Taxonomy" id="392033"/>
    <lineage>
        <taxon>Eukaryota</taxon>
        <taxon>Metazoa</taxon>
        <taxon>Spiralia</taxon>
        <taxon>Gnathifera</taxon>
        <taxon>Rotifera</taxon>
        <taxon>Eurotatoria</taxon>
        <taxon>Bdelloidea</taxon>
        <taxon>Philodinida</taxon>
        <taxon>Philodinidae</taxon>
        <taxon>Rotaria</taxon>
    </lineage>
</organism>
<evidence type="ECO:0000313" key="2">
    <source>
        <dbReference type="Proteomes" id="UP000663889"/>
    </source>
</evidence>
<reference evidence="1" key="1">
    <citation type="submission" date="2021-02" db="EMBL/GenBank/DDBJ databases">
        <authorList>
            <person name="Nowell W R."/>
        </authorList>
    </citation>
    <scope>NUCLEOTIDE SEQUENCE</scope>
</reference>
<sequence length="169" mass="19274">MHNHSNSEEKEDILKSNDHLLHSSIHSRNQTQNKLMSILTGNDLLQRLSNYNAEYYCIIEKVEFFPGIIRIYIDERGDNSLGAIQTPMSSTLGIVNESSLSEAKSPIDGKFSISDDSRQYLGYLDFALDDSLLDNQNIIGFQYGNCGYSTARLFRLDQELIDRYHIKST</sequence>
<dbReference type="EMBL" id="CAJNOU010003077">
    <property type="protein sequence ID" value="CAF1369400.1"/>
    <property type="molecule type" value="Genomic_DNA"/>
</dbReference>
<accession>A0A815IRA4</accession>
<gene>
    <name evidence="1" type="ORF">SEV965_LOCUS29809</name>
</gene>
<proteinExistence type="predicted"/>
<dbReference type="Proteomes" id="UP000663889">
    <property type="component" value="Unassembled WGS sequence"/>
</dbReference>
<evidence type="ECO:0000313" key="1">
    <source>
        <dbReference type="EMBL" id="CAF1369400.1"/>
    </source>
</evidence>